<gene>
    <name evidence="1" type="ORF">CI1B_59990</name>
</gene>
<proteinExistence type="predicted"/>
<keyword evidence="2" id="KW-1185">Reference proteome</keyword>
<sequence length="138" mass="15509">MMRLAAVAIVVVGIVGIVAYDHYDKKTNFLRVDARIAAINEQCYLEKVERGVMTKTTSTSDMVRCEVAEMLKREHPKWQGYDVKHKIEVRVVYVSPVDNATHTSSLQMSAFPNGKALRPGEVFPVLASKSKPDKTRMI</sequence>
<comment type="caution">
    <text evidence="1">The sequence shown here is derived from an EMBL/GenBank/DDBJ whole genome shotgun (WGS) entry which is preliminary data.</text>
</comment>
<accession>A0A508TMK7</accession>
<evidence type="ECO:0000313" key="1">
    <source>
        <dbReference type="EMBL" id="VIO75620.1"/>
    </source>
</evidence>
<dbReference type="Proteomes" id="UP000328092">
    <property type="component" value="Unassembled WGS sequence"/>
</dbReference>
<protein>
    <submittedName>
        <fullName evidence="1">Uncharacterized protein</fullName>
    </submittedName>
</protein>
<reference evidence="1" key="1">
    <citation type="submission" date="2019-02" db="EMBL/GenBank/DDBJ databases">
        <authorList>
            <person name="Pothier F.J."/>
        </authorList>
    </citation>
    <scope>NUCLEOTIDE SEQUENCE</scope>
    <source>
        <strain evidence="1">CI-1B</strain>
    </source>
</reference>
<organism evidence="1 2">
    <name type="scientific">Bradyrhizobium ivorense</name>
    <dbReference type="NCBI Taxonomy" id="2511166"/>
    <lineage>
        <taxon>Bacteria</taxon>
        <taxon>Pseudomonadati</taxon>
        <taxon>Pseudomonadota</taxon>
        <taxon>Alphaproteobacteria</taxon>
        <taxon>Hyphomicrobiales</taxon>
        <taxon>Nitrobacteraceae</taxon>
        <taxon>Bradyrhizobium</taxon>
    </lineage>
</organism>
<evidence type="ECO:0000313" key="2">
    <source>
        <dbReference type="Proteomes" id="UP000328092"/>
    </source>
</evidence>
<name>A0A508TMK7_9BRAD</name>
<dbReference type="EMBL" id="CAADFC020000024">
    <property type="protein sequence ID" value="VIO75620.1"/>
    <property type="molecule type" value="Genomic_DNA"/>
</dbReference>
<dbReference type="AlphaFoldDB" id="A0A508TMK7"/>